<accession>A0A561BJQ4</accession>
<dbReference type="AlphaFoldDB" id="A0A561BJQ4"/>
<evidence type="ECO:0000313" key="1">
    <source>
        <dbReference type="EMBL" id="TWD79108.1"/>
    </source>
</evidence>
<keyword evidence="2" id="KW-1185">Reference proteome</keyword>
<reference evidence="1 2" key="1">
    <citation type="submission" date="2019-06" db="EMBL/GenBank/DDBJ databases">
        <title>Sequencing the genomes of 1000 actinobacteria strains.</title>
        <authorList>
            <person name="Klenk H.-P."/>
        </authorList>
    </citation>
    <scope>NUCLEOTIDE SEQUENCE [LARGE SCALE GENOMIC DNA]</scope>
    <source>
        <strain evidence="1 2">DSM 24683</strain>
    </source>
</reference>
<organism evidence="1 2">
    <name type="scientific">Kribbella amoyensis</name>
    <dbReference type="NCBI Taxonomy" id="996641"/>
    <lineage>
        <taxon>Bacteria</taxon>
        <taxon>Bacillati</taxon>
        <taxon>Actinomycetota</taxon>
        <taxon>Actinomycetes</taxon>
        <taxon>Propionibacteriales</taxon>
        <taxon>Kribbellaceae</taxon>
        <taxon>Kribbella</taxon>
    </lineage>
</organism>
<evidence type="ECO:0000313" key="2">
    <source>
        <dbReference type="Proteomes" id="UP000318380"/>
    </source>
</evidence>
<name>A0A561BJQ4_9ACTN</name>
<gene>
    <name evidence="1" type="ORF">FB561_0163</name>
</gene>
<protein>
    <submittedName>
        <fullName evidence="1">Uncharacterized protein</fullName>
    </submittedName>
</protein>
<dbReference type="EMBL" id="VIVK01000001">
    <property type="protein sequence ID" value="TWD79108.1"/>
    <property type="molecule type" value="Genomic_DNA"/>
</dbReference>
<dbReference type="Proteomes" id="UP000318380">
    <property type="component" value="Unassembled WGS sequence"/>
</dbReference>
<sequence>MLDPAVRRVLDSPDQVRVVAVIDPEHQSIGLG</sequence>
<proteinExistence type="predicted"/>
<comment type="caution">
    <text evidence="1">The sequence shown here is derived from an EMBL/GenBank/DDBJ whole genome shotgun (WGS) entry which is preliminary data.</text>
</comment>